<keyword evidence="2" id="KW-1185">Reference proteome</keyword>
<protein>
    <submittedName>
        <fullName evidence="1">Uncharacterized protein</fullName>
    </submittedName>
</protein>
<gene>
    <name evidence="1" type="ORF">Ato02nite_041310</name>
</gene>
<accession>A0A919TBG1</accession>
<dbReference type="Proteomes" id="UP000677082">
    <property type="component" value="Unassembled WGS sequence"/>
</dbReference>
<comment type="caution">
    <text evidence="1">The sequence shown here is derived from an EMBL/GenBank/DDBJ whole genome shotgun (WGS) entry which is preliminary data.</text>
</comment>
<reference evidence="1 2" key="1">
    <citation type="submission" date="2021-03" db="EMBL/GenBank/DDBJ databases">
        <title>Whole genome shotgun sequence of Actinoplanes toevensis NBRC 105298.</title>
        <authorList>
            <person name="Komaki H."/>
            <person name="Tamura T."/>
        </authorList>
    </citation>
    <scope>NUCLEOTIDE SEQUENCE [LARGE SCALE GENOMIC DNA]</scope>
    <source>
        <strain evidence="1 2">NBRC 105298</strain>
    </source>
</reference>
<evidence type="ECO:0000313" key="1">
    <source>
        <dbReference type="EMBL" id="GIM92338.1"/>
    </source>
</evidence>
<name>A0A919TBG1_9ACTN</name>
<sequence length="123" mass="13328">MEVLTATEEELEVAAMARQVPSWFNAPAALLNAATLAFTDVYEAEAVCAVVTLAFRRFCGACSTCMSWAITVDVLMPLTSPSTELDDTVACLSVRKRSGGNRRGSAGYPHLFGRERCVFSSKR</sequence>
<evidence type="ECO:0000313" key="2">
    <source>
        <dbReference type="Proteomes" id="UP000677082"/>
    </source>
</evidence>
<proteinExistence type="predicted"/>
<dbReference type="EMBL" id="BOQN01000053">
    <property type="protein sequence ID" value="GIM92338.1"/>
    <property type="molecule type" value="Genomic_DNA"/>
</dbReference>
<organism evidence="1 2">
    <name type="scientific">Paractinoplanes toevensis</name>
    <dbReference type="NCBI Taxonomy" id="571911"/>
    <lineage>
        <taxon>Bacteria</taxon>
        <taxon>Bacillati</taxon>
        <taxon>Actinomycetota</taxon>
        <taxon>Actinomycetes</taxon>
        <taxon>Micromonosporales</taxon>
        <taxon>Micromonosporaceae</taxon>
        <taxon>Paractinoplanes</taxon>
    </lineage>
</organism>
<dbReference type="AlphaFoldDB" id="A0A919TBG1"/>